<dbReference type="OrthoDB" id="1896086at2759"/>
<evidence type="ECO:0000313" key="3">
    <source>
        <dbReference type="Proteomes" id="UP000813427"/>
    </source>
</evidence>
<sequence length="293" mass="32643">MVVLVVSSPLLQQFKFEMAGVNVHQLVQRWITTLPIVGRLFGTMVEDAPSITPAEVPVPVRYFSDLYTLFIKADANSTATIDFVKSTLKITGTFSWADTDDGLLSTMIDASTIELATLVKHENIVRAVRFMPKEQGVPPKARYLVSSVDATDRQQFDAKTASLNALIKGQFAEGRTMWEAYLSEDEALQIQSIDDVSGVSCILWVYPNRKGKPLTTRYAVVPTDPDNQEQYKATEAALKVLLNKQFRDEECSIQRWEVTSLTDEQKLEIEKMDGPSTQRPGPSSDKAKCTTIA</sequence>
<evidence type="ECO:0000313" key="2">
    <source>
        <dbReference type="EMBL" id="KAH7251063.1"/>
    </source>
</evidence>
<dbReference type="Proteomes" id="UP000813427">
    <property type="component" value="Unassembled WGS sequence"/>
</dbReference>
<gene>
    <name evidence="2" type="ORF">BKA59DRAFT_553647</name>
</gene>
<comment type="caution">
    <text evidence="2">The sequence shown here is derived from an EMBL/GenBank/DDBJ whole genome shotgun (WGS) entry which is preliminary data.</text>
</comment>
<feature type="region of interest" description="Disordered" evidence="1">
    <location>
        <begin position="267"/>
        <end position="293"/>
    </location>
</feature>
<keyword evidence="3" id="KW-1185">Reference proteome</keyword>
<reference evidence="2" key="1">
    <citation type="journal article" date="2021" name="Nat. Commun.">
        <title>Genetic determinants of endophytism in the Arabidopsis root mycobiome.</title>
        <authorList>
            <person name="Mesny F."/>
            <person name="Miyauchi S."/>
            <person name="Thiergart T."/>
            <person name="Pickel B."/>
            <person name="Atanasova L."/>
            <person name="Karlsson M."/>
            <person name="Huettel B."/>
            <person name="Barry K.W."/>
            <person name="Haridas S."/>
            <person name="Chen C."/>
            <person name="Bauer D."/>
            <person name="Andreopoulos W."/>
            <person name="Pangilinan J."/>
            <person name="LaButti K."/>
            <person name="Riley R."/>
            <person name="Lipzen A."/>
            <person name="Clum A."/>
            <person name="Drula E."/>
            <person name="Henrissat B."/>
            <person name="Kohler A."/>
            <person name="Grigoriev I.V."/>
            <person name="Martin F.M."/>
            <person name="Hacquard S."/>
        </authorList>
    </citation>
    <scope>NUCLEOTIDE SEQUENCE</scope>
    <source>
        <strain evidence="2">MPI-SDFR-AT-0068</strain>
    </source>
</reference>
<dbReference type="AlphaFoldDB" id="A0A8K0RZZ3"/>
<protein>
    <submittedName>
        <fullName evidence="2">Uncharacterized protein</fullName>
    </submittedName>
</protein>
<proteinExistence type="predicted"/>
<organism evidence="2 3">
    <name type="scientific">Fusarium tricinctum</name>
    <dbReference type="NCBI Taxonomy" id="61284"/>
    <lineage>
        <taxon>Eukaryota</taxon>
        <taxon>Fungi</taxon>
        <taxon>Dikarya</taxon>
        <taxon>Ascomycota</taxon>
        <taxon>Pezizomycotina</taxon>
        <taxon>Sordariomycetes</taxon>
        <taxon>Hypocreomycetidae</taxon>
        <taxon>Hypocreales</taxon>
        <taxon>Nectriaceae</taxon>
        <taxon>Fusarium</taxon>
        <taxon>Fusarium tricinctum species complex</taxon>
    </lineage>
</organism>
<dbReference type="EMBL" id="JAGPXF010000003">
    <property type="protein sequence ID" value="KAH7251063.1"/>
    <property type="molecule type" value="Genomic_DNA"/>
</dbReference>
<evidence type="ECO:0000256" key="1">
    <source>
        <dbReference type="SAM" id="MobiDB-lite"/>
    </source>
</evidence>
<accession>A0A8K0RZZ3</accession>
<name>A0A8K0RZZ3_9HYPO</name>